<dbReference type="GO" id="GO:0006355">
    <property type="term" value="P:regulation of DNA-templated transcription"/>
    <property type="evidence" value="ECO:0007669"/>
    <property type="project" value="InterPro"/>
</dbReference>
<organism evidence="8 9">
    <name type="scientific">Planococcus halotolerans</name>
    <dbReference type="NCBI Taxonomy" id="2233542"/>
    <lineage>
        <taxon>Bacteria</taxon>
        <taxon>Bacillati</taxon>
        <taxon>Bacillota</taxon>
        <taxon>Bacilli</taxon>
        <taxon>Bacillales</taxon>
        <taxon>Caryophanaceae</taxon>
        <taxon>Planococcus</taxon>
    </lineage>
</organism>
<feature type="domain" description="Response regulatory" evidence="7">
    <location>
        <begin position="10"/>
        <end position="126"/>
    </location>
</feature>
<protein>
    <submittedName>
        <fullName evidence="8">DNA-binding response regulator</fullName>
    </submittedName>
</protein>
<proteinExistence type="predicted"/>
<keyword evidence="1" id="KW-0597">Phosphoprotein</keyword>
<keyword evidence="2" id="KW-0805">Transcription regulation</keyword>
<dbReference type="Gene3D" id="3.40.50.2300">
    <property type="match status" value="1"/>
</dbReference>
<evidence type="ECO:0000256" key="1">
    <source>
        <dbReference type="ARBA" id="ARBA00022553"/>
    </source>
</evidence>
<dbReference type="PROSITE" id="PS50110">
    <property type="entry name" value="RESPONSE_REGULATORY"/>
    <property type="match status" value="1"/>
</dbReference>
<evidence type="ECO:0000256" key="4">
    <source>
        <dbReference type="ARBA" id="ARBA00023163"/>
    </source>
</evidence>
<evidence type="ECO:0000259" key="7">
    <source>
        <dbReference type="PROSITE" id="PS50110"/>
    </source>
</evidence>
<evidence type="ECO:0000256" key="2">
    <source>
        <dbReference type="ARBA" id="ARBA00023015"/>
    </source>
</evidence>
<dbReference type="GO" id="GO:0000160">
    <property type="term" value="P:phosphorelay signal transduction system"/>
    <property type="evidence" value="ECO:0007669"/>
    <property type="project" value="InterPro"/>
</dbReference>
<dbReference type="InterPro" id="IPR000792">
    <property type="entry name" value="Tscrpt_reg_LuxR_C"/>
</dbReference>
<name>A0A365L2P5_9BACL</name>
<keyword evidence="9" id="KW-1185">Reference proteome</keyword>
<dbReference type="AlphaFoldDB" id="A0A365L2P5"/>
<dbReference type="EMBL" id="QLZR01000002">
    <property type="protein sequence ID" value="RAZ79643.1"/>
    <property type="molecule type" value="Genomic_DNA"/>
</dbReference>
<dbReference type="Pfam" id="PF00196">
    <property type="entry name" value="GerE"/>
    <property type="match status" value="1"/>
</dbReference>
<evidence type="ECO:0000256" key="3">
    <source>
        <dbReference type="ARBA" id="ARBA00023125"/>
    </source>
</evidence>
<comment type="caution">
    <text evidence="5">Lacks conserved residue(s) required for the propagation of feature annotation.</text>
</comment>
<evidence type="ECO:0000256" key="5">
    <source>
        <dbReference type="PROSITE-ProRule" id="PRU00169"/>
    </source>
</evidence>
<dbReference type="InterPro" id="IPR001789">
    <property type="entry name" value="Sig_transdc_resp-reg_receiver"/>
</dbReference>
<dbReference type="CDD" id="cd17535">
    <property type="entry name" value="REC_NarL-like"/>
    <property type="match status" value="1"/>
</dbReference>
<dbReference type="GO" id="GO:0003677">
    <property type="term" value="F:DNA binding"/>
    <property type="evidence" value="ECO:0007669"/>
    <property type="project" value="UniProtKB-KW"/>
</dbReference>
<dbReference type="CDD" id="cd06170">
    <property type="entry name" value="LuxR_C_like"/>
    <property type="match status" value="1"/>
</dbReference>
<evidence type="ECO:0000259" key="6">
    <source>
        <dbReference type="PROSITE" id="PS50043"/>
    </source>
</evidence>
<gene>
    <name evidence="8" type="ORF">DP120_08575</name>
</gene>
<dbReference type="SMART" id="SM00421">
    <property type="entry name" value="HTH_LUXR"/>
    <property type="match status" value="1"/>
</dbReference>
<dbReference type="Proteomes" id="UP000251002">
    <property type="component" value="Unassembled WGS sequence"/>
</dbReference>
<keyword evidence="3 8" id="KW-0238">DNA-binding</keyword>
<evidence type="ECO:0000313" key="9">
    <source>
        <dbReference type="Proteomes" id="UP000251002"/>
    </source>
</evidence>
<evidence type="ECO:0000313" key="8">
    <source>
        <dbReference type="EMBL" id="RAZ79643.1"/>
    </source>
</evidence>
<reference evidence="8 9" key="1">
    <citation type="submission" date="2018-06" db="EMBL/GenBank/DDBJ databases">
        <title>The draft genome sequences of strains SCU63 and S1.</title>
        <authorList>
            <person name="Gan L."/>
        </authorList>
    </citation>
    <scope>NUCLEOTIDE SEQUENCE [LARGE SCALE GENOMIC DNA]</scope>
    <source>
        <strain evidence="8 9">SCU63</strain>
    </source>
</reference>
<dbReference type="SUPFAM" id="SSF52172">
    <property type="entry name" value="CheY-like"/>
    <property type="match status" value="1"/>
</dbReference>
<dbReference type="InterPro" id="IPR016032">
    <property type="entry name" value="Sig_transdc_resp-reg_C-effctor"/>
</dbReference>
<dbReference type="InterPro" id="IPR058245">
    <property type="entry name" value="NreC/VraR/RcsB-like_REC"/>
</dbReference>
<keyword evidence="4" id="KW-0804">Transcription</keyword>
<dbReference type="PANTHER" id="PTHR43214">
    <property type="entry name" value="TWO-COMPONENT RESPONSE REGULATOR"/>
    <property type="match status" value="1"/>
</dbReference>
<dbReference type="PANTHER" id="PTHR43214:SF39">
    <property type="entry name" value="TRANSCRIPTIONAL REGULATORY PROTEIN DEGU"/>
    <property type="match status" value="1"/>
</dbReference>
<dbReference type="InterPro" id="IPR039420">
    <property type="entry name" value="WalR-like"/>
</dbReference>
<dbReference type="PRINTS" id="PR00038">
    <property type="entry name" value="HTHLUXR"/>
</dbReference>
<comment type="caution">
    <text evidence="8">The sequence shown here is derived from an EMBL/GenBank/DDBJ whole genome shotgun (WGS) entry which is preliminary data.</text>
</comment>
<feature type="domain" description="HTH luxR-type" evidence="6">
    <location>
        <begin position="161"/>
        <end position="226"/>
    </location>
</feature>
<dbReference type="InterPro" id="IPR011006">
    <property type="entry name" value="CheY-like_superfamily"/>
</dbReference>
<dbReference type="SUPFAM" id="SSF46894">
    <property type="entry name" value="C-terminal effector domain of the bipartite response regulators"/>
    <property type="match status" value="1"/>
</dbReference>
<dbReference type="SMART" id="SM00448">
    <property type="entry name" value="REC"/>
    <property type="match status" value="1"/>
</dbReference>
<accession>A0A365L2P5</accession>
<sequence>MNSNYVRQIDVLVIEPHPLFREGLKRVLETDSRIHIAAEGENGEQLLPLYKEHQPDVVITELNLPGKNGIEAVRELIQHFPQSVVLIFTVLDDFHYVSQTIQAGASGYLLKAMDSASIADAIKTVINGGIYLHPKITKEFLTEFNRLALDENVGAFIQTEIKMPYHLLTAREAEVLQLLADGCSNKALSEALDISIKTVKNHVSTILRKMGLKDRTQVVVQALKNGWVELR</sequence>
<dbReference type="RefSeq" id="WP_112223211.1">
    <property type="nucleotide sequence ID" value="NZ_CP196859.1"/>
</dbReference>
<dbReference type="PROSITE" id="PS50043">
    <property type="entry name" value="HTH_LUXR_2"/>
    <property type="match status" value="1"/>
</dbReference>
<dbReference type="Pfam" id="PF00072">
    <property type="entry name" value="Response_reg"/>
    <property type="match status" value="1"/>
</dbReference>